<feature type="chain" id="PRO_5036240809" description="Fibronectin type-III domain-containing protein" evidence="1">
    <location>
        <begin position="21"/>
        <end position="557"/>
    </location>
</feature>
<evidence type="ECO:0000313" key="2">
    <source>
        <dbReference type="EMBL" id="MBB5219130.1"/>
    </source>
</evidence>
<evidence type="ECO:0000256" key="1">
    <source>
        <dbReference type="SAM" id="SignalP"/>
    </source>
</evidence>
<dbReference type="Gene3D" id="2.60.40.10">
    <property type="entry name" value="Immunoglobulins"/>
    <property type="match status" value="1"/>
</dbReference>
<proteinExistence type="predicted"/>
<evidence type="ECO:0000313" key="4">
    <source>
        <dbReference type="Proteomes" id="UP000578697"/>
    </source>
</evidence>
<organism evidence="2 4">
    <name type="scientific">Treponema rectale</name>
    <dbReference type="NCBI Taxonomy" id="744512"/>
    <lineage>
        <taxon>Bacteria</taxon>
        <taxon>Pseudomonadati</taxon>
        <taxon>Spirochaetota</taxon>
        <taxon>Spirochaetia</taxon>
        <taxon>Spirochaetales</taxon>
        <taxon>Treponemataceae</taxon>
        <taxon>Treponema</taxon>
    </lineage>
</organism>
<dbReference type="KEGG" id="trc:DYE49_11140"/>
<dbReference type="AlphaFoldDB" id="A0A840SEG6"/>
<accession>A0A840SEG6</accession>
<protein>
    <recommendedName>
        <fullName evidence="6">Fibronectin type-III domain-containing protein</fullName>
    </recommendedName>
</protein>
<keyword evidence="4" id="KW-1185">Reference proteome</keyword>
<keyword evidence="1" id="KW-0732">Signal</keyword>
<sequence length="557" mass="62166">MKRTLLKTAALALSASLFLAACDDMDDYDDLIAPSAISSVSVKSLDSGTGVEFEWTDPADLDFDHIEVEYKLDGVTQKIEVPAGKEYLEVEDLSHEMGYQFTFYSVDKNGNRRAKKVGAFSTKYNGGYMVSYFKSNNDGNAAYENLFLGSSTDGLNYTGLLNNTYYYKINSSAGSGNTCVRDPYMNRLHDNDESDNISWFIELATDWTNYYGTSNAEYGTTRFTSYWDSQGYSPSILVSVVKVDTENQTVDFYKPVDGDLYGVTETGSLCKRMITIPDEVISARVRPMHAWAPEILMDYDEATGAPKVIATVDGVDYYYGVIWSGNGDAVIQNGDGSYQEIVTSKAAYSGETTIAAEDFDASGYTEGWICRTFINYTNDFYNYTRPYFYFENIDVGDFDSDGDSEETVSEIDATMIKVDNMFYMPYKGEVDGAKDIYFAKSYSLDADSFVIMHNGQWVSRTTDQSTNRGIEGPWVILDTQGRWWLIGDKYSRGGPPTGTNNFVACVSSDITAAPRYWSYHDNDDTYTMPTGIRHAFAFRVTAAEMAAFEAVTAGITY</sequence>
<dbReference type="Proteomes" id="UP000578697">
    <property type="component" value="Unassembled WGS sequence"/>
</dbReference>
<gene>
    <name evidence="3" type="ORF">DYE49_11140</name>
    <name evidence="2" type="ORF">HNP77_001499</name>
</gene>
<dbReference type="PROSITE" id="PS51257">
    <property type="entry name" value="PROKAR_LIPOPROTEIN"/>
    <property type="match status" value="1"/>
</dbReference>
<dbReference type="SUPFAM" id="SSF75005">
    <property type="entry name" value="Arabinanase/levansucrase/invertase"/>
    <property type="match status" value="1"/>
</dbReference>
<dbReference type="EMBL" id="CP031517">
    <property type="protein sequence ID" value="QOS40970.1"/>
    <property type="molecule type" value="Genomic_DNA"/>
</dbReference>
<evidence type="ECO:0008006" key="6">
    <source>
        <dbReference type="Google" id="ProtNLM"/>
    </source>
</evidence>
<dbReference type="InterPro" id="IPR023296">
    <property type="entry name" value="Glyco_hydro_beta-prop_sf"/>
</dbReference>
<dbReference type="Proteomes" id="UP000593591">
    <property type="component" value="Chromosome"/>
</dbReference>
<evidence type="ECO:0000313" key="3">
    <source>
        <dbReference type="EMBL" id="QOS40970.1"/>
    </source>
</evidence>
<evidence type="ECO:0000313" key="5">
    <source>
        <dbReference type="Proteomes" id="UP000593591"/>
    </source>
</evidence>
<dbReference type="RefSeq" id="WP_184652555.1">
    <property type="nucleotide sequence ID" value="NZ_JACHFR010000002.1"/>
</dbReference>
<name>A0A840SEG6_9SPIR</name>
<reference evidence="3 5" key="1">
    <citation type="submission" date="2018-08" db="EMBL/GenBank/DDBJ databases">
        <title>The first complete genome of Treponema rectale (CHPAT), a commensal spirochete of the bovine rectum.</title>
        <authorList>
            <person name="Staton G.J."/>
            <person name="Clegg S.R."/>
            <person name="Carter S.D."/>
            <person name="Radford A.D."/>
            <person name="Darby A."/>
            <person name="Hall N."/>
            <person name="Birtles R.J."/>
            <person name="Evans N.J."/>
        </authorList>
    </citation>
    <scope>NUCLEOTIDE SEQUENCE [LARGE SCALE GENOMIC DNA]</scope>
    <source>
        <strain evidence="3 5">CHPA</strain>
    </source>
</reference>
<reference evidence="2 4" key="2">
    <citation type="submission" date="2020-08" db="EMBL/GenBank/DDBJ databases">
        <title>Genomic Encyclopedia of Type Strains, Phase IV (KMG-IV): sequencing the most valuable type-strain genomes for metagenomic binning, comparative biology and taxonomic classification.</title>
        <authorList>
            <person name="Goeker M."/>
        </authorList>
    </citation>
    <scope>NUCLEOTIDE SEQUENCE [LARGE SCALE GENOMIC DNA]</scope>
    <source>
        <strain evidence="2 4">DSM 103679</strain>
    </source>
</reference>
<dbReference type="InterPro" id="IPR013783">
    <property type="entry name" value="Ig-like_fold"/>
</dbReference>
<feature type="signal peptide" evidence="1">
    <location>
        <begin position="1"/>
        <end position="20"/>
    </location>
</feature>
<dbReference type="EMBL" id="JACHFR010000002">
    <property type="protein sequence ID" value="MBB5219130.1"/>
    <property type="molecule type" value="Genomic_DNA"/>
</dbReference>